<dbReference type="AlphaFoldDB" id="A0A1G8VIF6"/>
<evidence type="ECO:0000313" key="2">
    <source>
        <dbReference type="Proteomes" id="UP000199093"/>
    </source>
</evidence>
<dbReference type="EMBL" id="FNEJ01000111">
    <property type="protein sequence ID" value="SDJ65783.1"/>
    <property type="molecule type" value="Genomic_DNA"/>
</dbReference>
<organism evidence="1 2">
    <name type="scientific">Salipiger marinus</name>
    <dbReference type="NCBI Taxonomy" id="555512"/>
    <lineage>
        <taxon>Bacteria</taxon>
        <taxon>Pseudomonadati</taxon>
        <taxon>Pseudomonadota</taxon>
        <taxon>Alphaproteobacteria</taxon>
        <taxon>Rhodobacterales</taxon>
        <taxon>Roseobacteraceae</taxon>
        <taxon>Salipiger</taxon>
    </lineage>
</organism>
<protein>
    <submittedName>
        <fullName evidence="1">Uncharacterized protein</fullName>
    </submittedName>
</protein>
<evidence type="ECO:0000313" key="1">
    <source>
        <dbReference type="EMBL" id="SDJ65783.1"/>
    </source>
</evidence>
<accession>A0A1G8VIF6</accession>
<keyword evidence="2" id="KW-1185">Reference proteome</keyword>
<gene>
    <name evidence="1" type="ORF">SAMN04487993_11111</name>
</gene>
<proteinExistence type="predicted"/>
<sequence>MQHHQHFAADQSAYTAATHRLSPVTLRFPAVMTTAELAAWSQVGKNAVPHLVARFGIRELTGHAKNRRFAIHDVLRKIIGVTAASPEDLALLLMPLQKASWVSQITGLSTSAVSAGICENRSPLPAPVELTATGPGRAPARGRRWLVVQVEAYLRGDPIPFLAPQKPFPDLPEIRAQEPAGNVFAAICADSATSSRQVQL</sequence>
<reference evidence="1 2" key="1">
    <citation type="submission" date="2016-10" db="EMBL/GenBank/DDBJ databases">
        <authorList>
            <person name="de Groot N.N."/>
        </authorList>
    </citation>
    <scope>NUCLEOTIDE SEQUENCE [LARGE SCALE GENOMIC DNA]</scope>
    <source>
        <strain evidence="1 2">DSM 26424</strain>
    </source>
</reference>
<dbReference type="OrthoDB" id="7862482at2"/>
<name>A0A1G8VIF6_9RHOB</name>
<dbReference type="Proteomes" id="UP000199093">
    <property type="component" value="Unassembled WGS sequence"/>
</dbReference>